<protein>
    <submittedName>
        <fullName evidence="2">Uncharacterized protein</fullName>
    </submittedName>
</protein>
<keyword evidence="1" id="KW-0472">Membrane</keyword>
<reference evidence="2 3" key="1">
    <citation type="journal article" date="2020" name="Nature">
        <title>Six reference-quality genomes reveal evolution of bat adaptations.</title>
        <authorList>
            <person name="Jebb D."/>
            <person name="Huang Z."/>
            <person name="Pippel M."/>
            <person name="Hughes G.M."/>
            <person name="Lavrichenko K."/>
            <person name="Devanna P."/>
            <person name="Winkler S."/>
            <person name="Jermiin L.S."/>
            <person name="Skirmuntt E.C."/>
            <person name="Katzourakis A."/>
            <person name="Burkitt-Gray L."/>
            <person name="Ray D.A."/>
            <person name="Sullivan K.A.M."/>
            <person name="Roscito J.G."/>
            <person name="Kirilenko B.M."/>
            <person name="Davalos L.M."/>
            <person name="Corthals A.P."/>
            <person name="Power M.L."/>
            <person name="Jones G."/>
            <person name="Ransome R.D."/>
            <person name="Dechmann D.K.N."/>
            <person name="Locatelli A.G."/>
            <person name="Puechmaille S.J."/>
            <person name="Fedrigo O."/>
            <person name="Jarvis E.D."/>
            <person name="Hiller M."/>
            <person name="Vernes S.C."/>
            <person name="Myers E.W."/>
            <person name="Teeling E.C."/>
        </authorList>
    </citation>
    <scope>NUCLEOTIDE SEQUENCE [LARGE SCALE GENOMIC DNA]</scope>
    <source>
        <strain evidence="2">MMyoMyo1</strain>
        <tissue evidence="2">Flight muscle</tissue>
    </source>
</reference>
<dbReference type="Proteomes" id="UP000527355">
    <property type="component" value="Unassembled WGS sequence"/>
</dbReference>
<feature type="transmembrane region" description="Helical" evidence="1">
    <location>
        <begin position="12"/>
        <end position="32"/>
    </location>
</feature>
<evidence type="ECO:0000313" key="3">
    <source>
        <dbReference type="Proteomes" id="UP000527355"/>
    </source>
</evidence>
<sequence>MLFRLALSQSSLRLSSCFLIFFSRSCSVWVFFSTLSSSSLMRSSASSSLLLMLSIEFFMAVMSFFISSWFLFISSWFFFISSWFLHILLNWSSIFFIHLMTITLNSFSDRLLASIASISFTSFSDDACFSLIFGLVLCFTMISLLKVFGYVVLSLLH</sequence>
<organism evidence="2 3">
    <name type="scientific">Myotis myotis</name>
    <name type="common">Greater mouse-eared bat</name>
    <name type="synonym">Vespertilio myotis</name>
    <dbReference type="NCBI Taxonomy" id="51298"/>
    <lineage>
        <taxon>Eukaryota</taxon>
        <taxon>Metazoa</taxon>
        <taxon>Chordata</taxon>
        <taxon>Craniata</taxon>
        <taxon>Vertebrata</taxon>
        <taxon>Euteleostomi</taxon>
        <taxon>Mammalia</taxon>
        <taxon>Eutheria</taxon>
        <taxon>Laurasiatheria</taxon>
        <taxon>Chiroptera</taxon>
        <taxon>Yangochiroptera</taxon>
        <taxon>Vespertilionidae</taxon>
        <taxon>Myotis</taxon>
    </lineage>
</organism>
<keyword evidence="1" id="KW-0812">Transmembrane</keyword>
<proteinExistence type="predicted"/>
<gene>
    <name evidence="2" type="ORF">mMyoMyo1_009506</name>
</gene>
<accession>A0A7J7SCS5</accession>
<evidence type="ECO:0000256" key="1">
    <source>
        <dbReference type="SAM" id="Phobius"/>
    </source>
</evidence>
<feature type="transmembrane region" description="Helical" evidence="1">
    <location>
        <begin position="53"/>
        <end position="77"/>
    </location>
</feature>
<feature type="transmembrane region" description="Helical" evidence="1">
    <location>
        <begin position="83"/>
        <end position="107"/>
    </location>
</feature>
<dbReference type="AlphaFoldDB" id="A0A7J7SCS5"/>
<dbReference type="EMBL" id="JABWUV010000019">
    <property type="protein sequence ID" value="KAF6285947.1"/>
    <property type="molecule type" value="Genomic_DNA"/>
</dbReference>
<comment type="caution">
    <text evidence="2">The sequence shown here is derived from an EMBL/GenBank/DDBJ whole genome shotgun (WGS) entry which is preliminary data.</text>
</comment>
<keyword evidence="3" id="KW-1185">Reference proteome</keyword>
<feature type="transmembrane region" description="Helical" evidence="1">
    <location>
        <begin position="128"/>
        <end position="153"/>
    </location>
</feature>
<name>A0A7J7SCS5_MYOMY</name>
<keyword evidence="1" id="KW-1133">Transmembrane helix</keyword>
<evidence type="ECO:0000313" key="2">
    <source>
        <dbReference type="EMBL" id="KAF6285947.1"/>
    </source>
</evidence>